<feature type="transmembrane region" description="Helical" evidence="1">
    <location>
        <begin position="77"/>
        <end position="97"/>
    </location>
</feature>
<dbReference type="InterPro" id="IPR038770">
    <property type="entry name" value="Na+/solute_symporter_sf"/>
</dbReference>
<feature type="transmembrane region" description="Helical" evidence="1">
    <location>
        <begin position="212"/>
        <end position="231"/>
    </location>
</feature>
<proteinExistence type="predicted"/>
<feature type="transmembrane region" description="Helical" evidence="1">
    <location>
        <begin position="109"/>
        <end position="129"/>
    </location>
</feature>
<dbReference type="PANTHER" id="PTHR18640">
    <property type="entry name" value="SOLUTE CARRIER FAMILY 10 MEMBER 7"/>
    <property type="match status" value="1"/>
</dbReference>
<dbReference type="Pfam" id="PF13593">
    <property type="entry name" value="SBF_like"/>
    <property type="match status" value="1"/>
</dbReference>
<feature type="transmembrane region" description="Helical" evidence="1">
    <location>
        <begin position="272"/>
        <end position="291"/>
    </location>
</feature>
<evidence type="ECO:0000256" key="1">
    <source>
        <dbReference type="SAM" id="Phobius"/>
    </source>
</evidence>
<comment type="caution">
    <text evidence="2">The sequence shown here is derived from an EMBL/GenBank/DDBJ whole genome shotgun (WGS) entry which is preliminary data.</text>
</comment>
<dbReference type="GO" id="GO:0005886">
    <property type="term" value="C:plasma membrane"/>
    <property type="evidence" value="ECO:0007669"/>
    <property type="project" value="TreeGrafter"/>
</dbReference>
<keyword evidence="1" id="KW-0472">Membrane</keyword>
<keyword evidence="1" id="KW-0812">Transmembrane</keyword>
<dbReference type="Gene3D" id="1.20.1530.20">
    <property type="match status" value="1"/>
</dbReference>
<keyword evidence="3" id="KW-1185">Reference proteome</keyword>
<accession>A0A8J7MX52</accession>
<dbReference type="PANTHER" id="PTHR18640:SF5">
    <property type="entry name" value="SODIUM_BILE ACID COTRANSPORTER 7"/>
    <property type="match status" value="1"/>
</dbReference>
<name>A0A8J7MX52_9RHOB</name>
<dbReference type="InterPro" id="IPR016833">
    <property type="entry name" value="Put_Na-Bile_cotransptr"/>
</dbReference>
<protein>
    <submittedName>
        <fullName evidence="2">Bile acid:sodium symporter</fullName>
    </submittedName>
</protein>
<organism evidence="2 3">
    <name type="scientific">Fuscibacter oryzae</name>
    <dbReference type="NCBI Taxonomy" id="2803939"/>
    <lineage>
        <taxon>Bacteria</taxon>
        <taxon>Pseudomonadati</taxon>
        <taxon>Pseudomonadota</taxon>
        <taxon>Alphaproteobacteria</taxon>
        <taxon>Rhodobacterales</taxon>
        <taxon>Paracoccaceae</taxon>
        <taxon>Fuscibacter</taxon>
    </lineage>
</organism>
<dbReference type="RefSeq" id="WP_202661960.1">
    <property type="nucleotide sequence ID" value="NZ_JAESVP010000008.1"/>
</dbReference>
<evidence type="ECO:0000313" key="3">
    <source>
        <dbReference type="Proteomes" id="UP000619033"/>
    </source>
</evidence>
<feature type="transmembrane region" description="Helical" evidence="1">
    <location>
        <begin position="136"/>
        <end position="161"/>
    </location>
</feature>
<feature type="transmembrane region" description="Helical" evidence="1">
    <location>
        <begin position="47"/>
        <end position="65"/>
    </location>
</feature>
<feature type="transmembrane region" description="Helical" evidence="1">
    <location>
        <begin position="297"/>
        <end position="320"/>
    </location>
</feature>
<reference evidence="2" key="1">
    <citation type="submission" date="2021-01" db="EMBL/GenBank/DDBJ databases">
        <title>Genome seq and assembly of Tabrizicola sp. KVB23.</title>
        <authorList>
            <person name="Chhetri G."/>
        </authorList>
    </citation>
    <scope>NUCLEOTIDE SEQUENCE</scope>
    <source>
        <strain evidence="2">KVB23</strain>
    </source>
</reference>
<feature type="transmembrane region" description="Helical" evidence="1">
    <location>
        <begin position="173"/>
        <end position="191"/>
    </location>
</feature>
<dbReference type="AlphaFoldDB" id="A0A8J7MX52"/>
<evidence type="ECO:0000313" key="2">
    <source>
        <dbReference type="EMBL" id="MBL4929419.1"/>
    </source>
</evidence>
<sequence>MAGGREVFAVFGKKVGIDPYMIMLLGAMTLGLLLPASGAAAAVLGRVTYVAIALLFFLYGAKLEPRAIRAGFLDWKLQVFVALVTFVLFPLLCIVLSRLAGGVLRPEILMGIVFLGILPSTVQSSIAFTSIANGNVAGAICAASISNFAGVALTPLLAAALISSDQVEISFDAVLRIVVQIVLPFVAGQIVRPWIGPALQRRRAMTLLVDRGSILLIVYSAFSAGTASGLWSEVPAMQIVIMVAAMAALLLVVLGLATFLARASGMDAQSRIAALFCGSTKSLASGLPIAASIFPHAVLGAVVLPLMAYHMIQLLSCAAISQRFSAKKWAESQV</sequence>
<keyword evidence="1" id="KW-1133">Transmembrane helix</keyword>
<dbReference type="PIRSF" id="PIRSF026166">
    <property type="entry name" value="UCP026166"/>
    <property type="match status" value="1"/>
</dbReference>
<feature type="transmembrane region" description="Helical" evidence="1">
    <location>
        <begin position="237"/>
        <end position="260"/>
    </location>
</feature>
<dbReference type="Proteomes" id="UP000619033">
    <property type="component" value="Unassembled WGS sequence"/>
</dbReference>
<dbReference type="EMBL" id="JAESVP010000008">
    <property type="protein sequence ID" value="MBL4929419.1"/>
    <property type="molecule type" value="Genomic_DNA"/>
</dbReference>
<gene>
    <name evidence="2" type="ORF">JI744_15030</name>
</gene>